<dbReference type="CDD" id="cd05266">
    <property type="entry name" value="SDR_a4"/>
    <property type="match status" value="1"/>
</dbReference>
<keyword evidence="1" id="KW-0520">NAD</keyword>
<organism evidence="2 3">
    <name type="scientific">Lacibacterium aquatile</name>
    <dbReference type="NCBI Taxonomy" id="1168082"/>
    <lineage>
        <taxon>Bacteria</taxon>
        <taxon>Pseudomonadati</taxon>
        <taxon>Pseudomonadota</taxon>
        <taxon>Alphaproteobacteria</taxon>
        <taxon>Rhodospirillales</taxon>
        <taxon>Rhodospirillaceae</taxon>
    </lineage>
</organism>
<dbReference type="RefSeq" id="WP_379875456.1">
    <property type="nucleotide sequence ID" value="NZ_JBHUIP010000004.1"/>
</dbReference>
<evidence type="ECO:0000313" key="2">
    <source>
        <dbReference type="EMBL" id="MFD2262496.1"/>
    </source>
</evidence>
<dbReference type="InterPro" id="IPR036291">
    <property type="entry name" value="NAD(P)-bd_dom_sf"/>
</dbReference>
<proteinExistence type="predicted"/>
<protein>
    <submittedName>
        <fullName evidence="2">SDR family oxidoreductase</fullName>
        <ecNumber evidence="2">1.1.1.290</ecNumber>
    </submittedName>
</protein>
<dbReference type="Proteomes" id="UP001597295">
    <property type="component" value="Unassembled WGS sequence"/>
</dbReference>
<reference evidence="3" key="1">
    <citation type="journal article" date="2019" name="Int. J. Syst. Evol. Microbiol.">
        <title>The Global Catalogue of Microorganisms (GCM) 10K type strain sequencing project: providing services to taxonomists for standard genome sequencing and annotation.</title>
        <authorList>
            <consortium name="The Broad Institute Genomics Platform"/>
            <consortium name="The Broad Institute Genome Sequencing Center for Infectious Disease"/>
            <person name="Wu L."/>
            <person name="Ma J."/>
        </authorList>
    </citation>
    <scope>NUCLEOTIDE SEQUENCE [LARGE SCALE GENOMIC DNA]</scope>
    <source>
        <strain evidence="3">CGMCC 1.19062</strain>
    </source>
</reference>
<keyword evidence="3" id="KW-1185">Reference proteome</keyword>
<dbReference type="GO" id="GO:0033711">
    <property type="term" value="F:4-phosphoerythronate dehydrogenase activity"/>
    <property type="evidence" value="ECO:0007669"/>
    <property type="project" value="UniProtKB-EC"/>
</dbReference>
<dbReference type="PANTHER" id="PTHR43574">
    <property type="entry name" value="EPIMERASE-RELATED"/>
    <property type="match status" value="1"/>
</dbReference>
<accession>A0ABW5DPR7</accession>
<dbReference type="EC" id="1.1.1.290" evidence="2"/>
<gene>
    <name evidence="2" type="ORF">ACFSM5_06315</name>
</gene>
<sequence length="288" mass="30799">MTQLRPSTPLLFCFGLGFSAKATARAWIAQGGRVAATMRSPKPMPDGVEALPFDPADARTLQLLQEADAILSSVPPAGDGGDADGPLDPVLAKFGDALGSLKPRWVGYLSTTGVYGDVQGAWVDENSPLQPISARSRNRQAAEEAWLSLPLPVHVFRLSGIYGPGRGPLAQVKSGTARRTIKPGHVMNRIHVEDIAGAVLASFERPSPGAVYNMADNEPAEPATVIEYAAKLLGVEPPPAQVFDPAAMTPMAASFWAEQKRVSNRKLTEELGYRLKYPTYREGLAAEL</sequence>
<comment type="caution">
    <text evidence="2">The sequence shown here is derived from an EMBL/GenBank/DDBJ whole genome shotgun (WGS) entry which is preliminary data.</text>
</comment>
<evidence type="ECO:0000256" key="1">
    <source>
        <dbReference type="ARBA" id="ARBA00023027"/>
    </source>
</evidence>
<dbReference type="EMBL" id="JBHUIP010000004">
    <property type="protein sequence ID" value="MFD2262496.1"/>
    <property type="molecule type" value="Genomic_DNA"/>
</dbReference>
<evidence type="ECO:0000313" key="3">
    <source>
        <dbReference type="Proteomes" id="UP001597295"/>
    </source>
</evidence>
<dbReference type="SUPFAM" id="SSF51735">
    <property type="entry name" value="NAD(P)-binding Rossmann-fold domains"/>
    <property type="match status" value="1"/>
</dbReference>
<name>A0ABW5DPR7_9PROT</name>
<keyword evidence="2" id="KW-0560">Oxidoreductase</keyword>
<dbReference type="Gene3D" id="3.40.50.720">
    <property type="entry name" value="NAD(P)-binding Rossmann-like Domain"/>
    <property type="match status" value="1"/>
</dbReference>